<feature type="non-terminal residue" evidence="2">
    <location>
        <position position="1"/>
    </location>
</feature>
<keyword evidence="3" id="KW-1185">Reference proteome</keyword>
<accession>A0ABD0RFC3</accession>
<proteinExistence type="predicted"/>
<dbReference type="EMBL" id="JAMKFB020000003">
    <property type="protein sequence ID" value="KAL0197239.1"/>
    <property type="molecule type" value="Genomic_DNA"/>
</dbReference>
<dbReference type="AlphaFoldDB" id="A0ABD0RFC3"/>
<comment type="caution">
    <text evidence="2">The sequence shown here is derived from an EMBL/GenBank/DDBJ whole genome shotgun (WGS) entry which is preliminary data.</text>
</comment>
<evidence type="ECO:0000313" key="2">
    <source>
        <dbReference type="EMBL" id="KAL0197239.1"/>
    </source>
</evidence>
<dbReference type="Proteomes" id="UP001529510">
    <property type="component" value="Unassembled WGS sequence"/>
</dbReference>
<reference evidence="2 3" key="1">
    <citation type="submission" date="2024-05" db="EMBL/GenBank/DDBJ databases">
        <title>Genome sequencing and assembly of Indian major carp, Cirrhinus mrigala (Hamilton, 1822).</title>
        <authorList>
            <person name="Mohindra V."/>
            <person name="Chowdhury L.M."/>
            <person name="Lal K."/>
            <person name="Jena J.K."/>
        </authorList>
    </citation>
    <scope>NUCLEOTIDE SEQUENCE [LARGE SCALE GENOMIC DNA]</scope>
    <source>
        <strain evidence="2">CM1030</strain>
        <tissue evidence="2">Blood</tissue>
    </source>
</reference>
<gene>
    <name evidence="2" type="ORF">M9458_005779</name>
</gene>
<sequence length="58" mass="6606">PSPILFRSWQPRLQHPHPMETDESSIDEPEPKRSKMEEDSVAPVPQPVIVAMNQEASE</sequence>
<feature type="compositionally biased region" description="Basic and acidic residues" evidence="1">
    <location>
        <begin position="29"/>
        <end position="38"/>
    </location>
</feature>
<evidence type="ECO:0000256" key="1">
    <source>
        <dbReference type="SAM" id="MobiDB-lite"/>
    </source>
</evidence>
<organism evidence="2 3">
    <name type="scientific">Cirrhinus mrigala</name>
    <name type="common">Mrigala</name>
    <dbReference type="NCBI Taxonomy" id="683832"/>
    <lineage>
        <taxon>Eukaryota</taxon>
        <taxon>Metazoa</taxon>
        <taxon>Chordata</taxon>
        <taxon>Craniata</taxon>
        <taxon>Vertebrata</taxon>
        <taxon>Euteleostomi</taxon>
        <taxon>Actinopterygii</taxon>
        <taxon>Neopterygii</taxon>
        <taxon>Teleostei</taxon>
        <taxon>Ostariophysi</taxon>
        <taxon>Cypriniformes</taxon>
        <taxon>Cyprinidae</taxon>
        <taxon>Labeoninae</taxon>
        <taxon>Labeonini</taxon>
        <taxon>Cirrhinus</taxon>
    </lineage>
</organism>
<feature type="region of interest" description="Disordered" evidence="1">
    <location>
        <begin position="1"/>
        <end position="47"/>
    </location>
</feature>
<protein>
    <submittedName>
        <fullName evidence="2">Uncharacterized protein</fullName>
    </submittedName>
</protein>
<evidence type="ECO:0000313" key="3">
    <source>
        <dbReference type="Proteomes" id="UP001529510"/>
    </source>
</evidence>
<name>A0ABD0RFC3_CIRMR</name>